<keyword evidence="3" id="KW-1185">Reference proteome</keyword>
<proteinExistence type="predicted"/>
<comment type="caution">
    <text evidence="2">The sequence shown here is derived from an EMBL/GenBank/DDBJ whole genome shotgun (WGS) entry which is preliminary data.</text>
</comment>
<evidence type="ECO:0000313" key="3">
    <source>
        <dbReference type="Proteomes" id="UP000324222"/>
    </source>
</evidence>
<dbReference type="EMBL" id="VSRR010005358">
    <property type="protein sequence ID" value="MPC42233.1"/>
    <property type="molecule type" value="Genomic_DNA"/>
</dbReference>
<protein>
    <submittedName>
        <fullName evidence="2">Uncharacterized protein</fullName>
    </submittedName>
</protein>
<evidence type="ECO:0000256" key="1">
    <source>
        <dbReference type="SAM" id="MobiDB-lite"/>
    </source>
</evidence>
<accession>A0A5B7FAU1</accession>
<gene>
    <name evidence="2" type="ORF">E2C01_035849</name>
</gene>
<feature type="compositionally biased region" description="Basic residues" evidence="1">
    <location>
        <begin position="74"/>
        <end position="84"/>
    </location>
</feature>
<sequence length="84" mass="9256">MFLINKIAHSSITTAILETGSRLSYNISSCSSSSSSRVAEVCRASSLHRCIDRNKAPSRPRIAPLTEKDAGERRGKKAQHTQRE</sequence>
<feature type="region of interest" description="Disordered" evidence="1">
    <location>
        <begin position="53"/>
        <end position="84"/>
    </location>
</feature>
<dbReference type="Proteomes" id="UP000324222">
    <property type="component" value="Unassembled WGS sequence"/>
</dbReference>
<name>A0A5B7FAU1_PORTR</name>
<reference evidence="2 3" key="1">
    <citation type="submission" date="2019-05" db="EMBL/GenBank/DDBJ databases">
        <title>Another draft genome of Portunus trituberculatus and its Hox gene families provides insights of decapod evolution.</title>
        <authorList>
            <person name="Jeong J.-H."/>
            <person name="Song I."/>
            <person name="Kim S."/>
            <person name="Choi T."/>
            <person name="Kim D."/>
            <person name="Ryu S."/>
            <person name="Kim W."/>
        </authorList>
    </citation>
    <scope>NUCLEOTIDE SEQUENCE [LARGE SCALE GENOMIC DNA]</scope>
    <source>
        <tissue evidence="2">Muscle</tissue>
    </source>
</reference>
<evidence type="ECO:0000313" key="2">
    <source>
        <dbReference type="EMBL" id="MPC42233.1"/>
    </source>
</evidence>
<dbReference type="AlphaFoldDB" id="A0A5B7FAU1"/>
<organism evidence="2 3">
    <name type="scientific">Portunus trituberculatus</name>
    <name type="common">Swimming crab</name>
    <name type="synonym">Neptunus trituberculatus</name>
    <dbReference type="NCBI Taxonomy" id="210409"/>
    <lineage>
        <taxon>Eukaryota</taxon>
        <taxon>Metazoa</taxon>
        <taxon>Ecdysozoa</taxon>
        <taxon>Arthropoda</taxon>
        <taxon>Crustacea</taxon>
        <taxon>Multicrustacea</taxon>
        <taxon>Malacostraca</taxon>
        <taxon>Eumalacostraca</taxon>
        <taxon>Eucarida</taxon>
        <taxon>Decapoda</taxon>
        <taxon>Pleocyemata</taxon>
        <taxon>Brachyura</taxon>
        <taxon>Eubrachyura</taxon>
        <taxon>Portunoidea</taxon>
        <taxon>Portunidae</taxon>
        <taxon>Portuninae</taxon>
        <taxon>Portunus</taxon>
    </lineage>
</organism>